<keyword evidence="2" id="KW-1185">Reference proteome</keyword>
<reference evidence="1 2" key="1">
    <citation type="submission" date="2018-11" db="EMBL/GenBank/DDBJ databases">
        <title>Genome sequences of Brenneria nigrifluens and Brenneria rubrifaciens.</title>
        <authorList>
            <person name="Poret-Peterson A.T."/>
            <person name="McClean A.E."/>
            <person name="Kluepfel D.A."/>
        </authorList>
    </citation>
    <scope>NUCLEOTIDE SEQUENCE [LARGE SCALE GENOMIC DNA]</scope>
    <source>
        <strain evidence="1 2">ATCC 13028</strain>
    </source>
</reference>
<evidence type="ECO:0000313" key="2">
    <source>
        <dbReference type="Proteomes" id="UP000303847"/>
    </source>
</evidence>
<dbReference type="RefSeq" id="WP_168709113.1">
    <property type="nucleotide sequence ID" value="NZ_KZ818967.1"/>
</dbReference>
<dbReference type="Pfam" id="PF10554">
    <property type="entry name" value="Phage_ASH"/>
    <property type="match status" value="1"/>
</dbReference>
<sequence length="86" mass="9265">MCRAFGYVSMVGRAGASKDAPVSVRPVRLTPSGSTTHEISLSGGGYNLLLIGGCLMAQTLTRIYPRFTIPSRFCECFTESFEEVPA</sequence>
<protein>
    <submittedName>
        <fullName evidence="1">Uncharacterized protein</fullName>
    </submittedName>
</protein>
<dbReference type="Proteomes" id="UP000303847">
    <property type="component" value="Chromosome"/>
</dbReference>
<organism evidence="1 2">
    <name type="scientific">Brenneria nigrifluens DSM 30175 = ATCC 13028</name>
    <dbReference type="NCBI Taxonomy" id="1121120"/>
    <lineage>
        <taxon>Bacteria</taxon>
        <taxon>Pseudomonadati</taxon>
        <taxon>Pseudomonadota</taxon>
        <taxon>Gammaproteobacteria</taxon>
        <taxon>Enterobacterales</taxon>
        <taxon>Pectobacteriaceae</taxon>
        <taxon>Brenneria</taxon>
    </lineage>
</organism>
<evidence type="ECO:0000313" key="1">
    <source>
        <dbReference type="EMBL" id="QCR06119.1"/>
    </source>
</evidence>
<accession>A0ABX5V373</accession>
<gene>
    <name evidence="1" type="ORF">EH206_19295</name>
</gene>
<proteinExistence type="predicted"/>
<dbReference type="EMBL" id="CP034036">
    <property type="protein sequence ID" value="QCR06119.1"/>
    <property type="molecule type" value="Genomic_DNA"/>
</dbReference>
<name>A0ABX5V373_9GAMM</name>
<dbReference type="InterPro" id="IPR018880">
    <property type="entry name" value="Phage_P4_Ash"/>
</dbReference>